<sequence>VVLVGCGPSVDIHETAKEGNIEAWLLDNSVQEGNIQVVKHNIANGADVNAKDESESTPLHSAALFGHKEIAELLIAKGANVNAKNDGGETPLDWAIKHKHPETAALLRKHGGKTGEELKVESINEESSISKKLTAREAAEIMAFNIGHWETNGEGMPVGGTKQAIEMRREVRWKEEDESLEYKYTMNQNGEVVSYFGHEEYDAAKGVFVYRSKWGESPETTSHASYNPATRTSHAQTVTTKSGAKTKTVTTTKRVGNDKIQQNLRVFENGQLVYTHDVVSTRIEENKQ</sequence>
<feature type="compositionally biased region" description="Polar residues" evidence="3">
    <location>
        <begin position="218"/>
        <end position="236"/>
    </location>
</feature>
<gene>
    <name evidence="4" type="ORF">METZ01_LOCUS269385</name>
</gene>
<feature type="compositionally biased region" description="Low complexity" evidence="3">
    <location>
        <begin position="237"/>
        <end position="248"/>
    </location>
</feature>
<name>A0A382K1I0_9ZZZZ</name>
<dbReference type="SUPFAM" id="SSF48403">
    <property type="entry name" value="Ankyrin repeat"/>
    <property type="match status" value="1"/>
</dbReference>
<feature type="region of interest" description="Disordered" evidence="3">
    <location>
        <begin position="218"/>
        <end position="248"/>
    </location>
</feature>
<proteinExistence type="predicted"/>
<dbReference type="PROSITE" id="PS50088">
    <property type="entry name" value="ANK_REPEAT"/>
    <property type="match status" value="1"/>
</dbReference>
<dbReference type="Pfam" id="PF12796">
    <property type="entry name" value="Ank_2"/>
    <property type="match status" value="1"/>
</dbReference>
<evidence type="ECO:0000256" key="3">
    <source>
        <dbReference type="SAM" id="MobiDB-lite"/>
    </source>
</evidence>
<dbReference type="Gene3D" id="1.25.40.20">
    <property type="entry name" value="Ankyrin repeat-containing domain"/>
    <property type="match status" value="1"/>
</dbReference>
<organism evidence="4">
    <name type="scientific">marine metagenome</name>
    <dbReference type="NCBI Taxonomy" id="408172"/>
    <lineage>
        <taxon>unclassified sequences</taxon>
        <taxon>metagenomes</taxon>
        <taxon>ecological metagenomes</taxon>
    </lineage>
</organism>
<dbReference type="PROSITE" id="PS50297">
    <property type="entry name" value="ANK_REP_REGION"/>
    <property type="match status" value="1"/>
</dbReference>
<dbReference type="InterPro" id="IPR002110">
    <property type="entry name" value="Ankyrin_rpt"/>
</dbReference>
<accession>A0A382K1I0</accession>
<keyword evidence="1" id="KW-0677">Repeat</keyword>
<keyword evidence="2" id="KW-0040">ANK repeat</keyword>
<evidence type="ECO:0000313" key="4">
    <source>
        <dbReference type="EMBL" id="SVC16531.1"/>
    </source>
</evidence>
<dbReference type="AlphaFoldDB" id="A0A382K1I0"/>
<dbReference type="SMART" id="SM00248">
    <property type="entry name" value="ANK"/>
    <property type="match status" value="3"/>
</dbReference>
<evidence type="ECO:0000256" key="1">
    <source>
        <dbReference type="ARBA" id="ARBA00022737"/>
    </source>
</evidence>
<dbReference type="InterPro" id="IPR036770">
    <property type="entry name" value="Ankyrin_rpt-contain_sf"/>
</dbReference>
<reference evidence="4" key="1">
    <citation type="submission" date="2018-05" db="EMBL/GenBank/DDBJ databases">
        <authorList>
            <person name="Lanie J.A."/>
            <person name="Ng W.-L."/>
            <person name="Kazmierczak K.M."/>
            <person name="Andrzejewski T.M."/>
            <person name="Davidsen T.M."/>
            <person name="Wayne K.J."/>
            <person name="Tettelin H."/>
            <person name="Glass J.I."/>
            <person name="Rusch D."/>
            <person name="Podicherti R."/>
            <person name="Tsui H.-C.T."/>
            <person name="Winkler M.E."/>
        </authorList>
    </citation>
    <scope>NUCLEOTIDE SEQUENCE</scope>
</reference>
<dbReference type="EMBL" id="UINC01076916">
    <property type="protein sequence ID" value="SVC16531.1"/>
    <property type="molecule type" value="Genomic_DNA"/>
</dbReference>
<protein>
    <submittedName>
        <fullName evidence="4">Uncharacterized protein</fullName>
    </submittedName>
</protein>
<feature type="non-terminal residue" evidence="4">
    <location>
        <position position="1"/>
    </location>
</feature>
<evidence type="ECO:0000256" key="2">
    <source>
        <dbReference type="ARBA" id="ARBA00023043"/>
    </source>
</evidence>
<dbReference type="PANTHER" id="PTHR24171">
    <property type="entry name" value="ANKYRIN REPEAT DOMAIN-CONTAINING PROTEIN 39-RELATED"/>
    <property type="match status" value="1"/>
</dbReference>